<protein>
    <submittedName>
        <fullName evidence="1">Uncharacterized protein</fullName>
    </submittedName>
</protein>
<proteinExistence type="predicted"/>
<comment type="caution">
    <text evidence="1">The sequence shown here is derived from an EMBL/GenBank/DDBJ whole genome shotgun (WGS) entry which is preliminary data.</text>
</comment>
<evidence type="ECO:0000313" key="2">
    <source>
        <dbReference type="Proteomes" id="UP000824782"/>
    </source>
</evidence>
<name>A0AAV7DJN9_ENGPU</name>
<dbReference type="Proteomes" id="UP000824782">
    <property type="component" value="Unassembled WGS sequence"/>
</dbReference>
<sequence>MPHHTGYIKRRLCSDCSLLTSIFCSLLFSSSHISCSEPIRHKMAVNTDKIIHPRHKPSSHCIRGTSGIKEQAFYYLTIMCNFTTMNDITGWGNLDLLTICSATYKELYLTSPLGALENT</sequence>
<dbReference type="EMBL" id="WNYA01000001">
    <property type="protein sequence ID" value="KAG8597559.1"/>
    <property type="molecule type" value="Genomic_DNA"/>
</dbReference>
<accession>A0AAV7DJN9</accession>
<organism evidence="1 2">
    <name type="scientific">Engystomops pustulosus</name>
    <name type="common">Tungara frog</name>
    <name type="synonym">Physalaemus pustulosus</name>
    <dbReference type="NCBI Taxonomy" id="76066"/>
    <lineage>
        <taxon>Eukaryota</taxon>
        <taxon>Metazoa</taxon>
        <taxon>Chordata</taxon>
        <taxon>Craniata</taxon>
        <taxon>Vertebrata</taxon>
        <taxon>Euteleostomi</taxon>
        <taxon>Amphibia</taxon>
        <taxon>Batrachia</taxon>
        <taxon>Anura</taxon>
        <taxon>Neobatrachia</taxon>
        <taxon>Hyloidea</taxon>
        <taxon>Leptodactylidae</taxon>
        <taxon>Leiuperinae</taxon>
        <taxon>Engystomops</taxon>
    </lineage>
</organism>
<dbReference type="AlphaFoldDB" id="A0AAV7DJN9"/>
<keyword evidence="2" id="KW-1185">Reference proteome</keyword>
<evidence type="ECO:0000313" key="1">
    <source>
        <dbReference type="EMBL" id="KAG8597559.1"/>
    </source>
</evidence>
<reference evidence="1" key="1">
    <citation type="thesis" date="2020" institute="ProQuest LLC" country="789 East Eisenhower Parkway, Ann Arbor, MI, USA">
        <title>Comparative Genomics and Chromosome Evolution.</title>
        <authorList>
            <person name="Mudd A.B."/>
        </authorList>
    </citation>
    <scope>NUCLEOTIDE SEQUENCE</scope>
    <source>
        <strain evidence="1">237g6f4</strain>
        <tissue evidence="1">Blood</tissue>
    </source>
</reference>
<gene>
    <name evidence="1" type="ORF">GDO81_002322</name>
</gene>